<reference evidence="1 2" key="1">
    <citation type="submission" date="2019-06" db="EMBL/GenBank/DDBJ databases">
        <authorList>
            <person name="Jiang L."/>
        </authorList>
    </citation>
    <scope>NUCLEOTIDE SEQUENCE [LARGE SCALE GENOMIC DNA]</scope>
    <source>
        <strain evidence="1 2">YIM 48858</strain>
    </source>
</reference>
<gene>
    <name evidence="1" type="ORF">FHG71_17710</name>
</gene>
<comment type="caution">
    <text evidence="1">The sequence shown here is derived from an EMBL/GenBank/DDBJ whole genome shotgun (WGS) entry which is preliminary data.</text>
</comment>
<dbReference type="RefSeq" id="WP_139083031.1">
    <property type="nucleotide sequence ID" value="NZ_VDFV01000038.1"/>
</dbReference>
<dbReference type="OrthoDB" id="3647650at2"/>
<evidence type="ECO:0000313" key="2">
    <source>
        <dbReference type="Proteomes" id="UP000305709"/>
    </source>
</evidence>
<organism evidence="1 2">
    <name type="scientific">Rubellimicrobium roseum</name>
    <dbReference type="NCBI Taxonomy" id="687525"/>
    <lineage>
        <taxon>Bacteria</taxon>
        <taxon>Pseudomonadati</taxon>
        <taxon>Pseudomonadota</taxon>
        <taxon>Alphaproteobacteria</taxon>
        <taxon>Rhodobacterales</taxon>
        <taxon>Roseobacteraceae</taxon>
        <taxon>Rubellimicrobium</taxon>
    </lineage>
</organism>
<dbReference type="EMBL" id="VDFV01000038">
    <property type="protein sequence ID" value="TNC65390.1"/>
    <property type="molecule type" value="Genomic_DNA"/>
</dbReference>
<dbReference type="AlphaFoldDB" id="A0A5C4N8J0"/>
<keyword evidence="2" id="KW-1185">Reference proteome</keyword>
<evidence type="ECO:0000313" key="1">
    <source>
        <dbReference type="EMBL" id="TNC65390.1"/>
    </source>
</evidence>
<protein>
    <submittedName>
        <fullName evidence="1">Uncharacterized protein</fullName>
    </submittedName>
</protein>
<sequence>MSDLLRPGYRVCRPDGDGPKDNLVAPADLLNGAGWAVVMVDSHGPRGLLRAELWRLVCAGVT</sequence>
<name>A0A5C4N8J0_9RHOB</name>
<accession>A0A5C4N8J0</accession>
<proteinExistence type="predicted"/>
<dbReference type="Proteomes" id="UP000305709">
    <property type="component" value="Unassembled WGS sequence"/>
</dbReference>